<keyword evidence="6 7" id="KW-0456">Lyase</keyword>
<gene>
    <name evidence="10" type="ORF">RISK_005207</name>
</gene>
<sequence>MSPSTPRRLLITGGAGFIGSNLVRMALAGGHQVLNVDALTYAGNLASLSEIESNPNYQFTQVDITDAAAVDAAITDYQPDAIMHLAAESHVDRSIDGPGQFIQTNVIGTFNLLQSSLKHYRSLEGDAKDRFRFLHVSTDEVYGSLGKTGLFTETTPYDPHSPYSASKASSDHLARAWQDTYGLPVLVTNCSNNYGPYQFPEKLIPVVILKCLRGEPIPVYGKGENIRDWLYVEDHCRALLTVIEKGTPGETYNIGGNNEQRNIDLVHLICNLMDELCPRAKSSESRATSNEKEQHTDSPLATSNSQLPSRHSQLITFVTDRPGHDLRYAIDASKVKQELGWEPQENLVSGFRKTVQWYLDNQTWWTKLLATSEIHP</sequence>
<evidence type="ECO:0000256" key="4">
    <source>
        <dbReference type="ARBA" id="ARBA00011990"/>
    </source>
</evidence>
<dbReference type="STRING" id="595434.RISK_005207"/>
<feature type="compositionally biased region" description="Basic and acidic residues" evidence="8">
    <location>
        <begin position="281"/>
        <end position="296"/>
    </location>
</feature>
<comment type="caution">
    <text evidence="10">The sequence shown here is derived from an EMBL/GenBank/DDBJ whole genome shotgun (WGS) entry which is preliminary data.</text>
</comment>
<dbReference type="GO" id="GO:0008460">
    <property type="term" value="F:dTDP-glucose 4,6-dehydratase activity"/>
    <property type="evidence" value="ECO:0007669"/>
    <property type="project" value="UniProtKB-EC"/>
</dbReference>
<protein>
    <recommendedName>
        <fullName evidence="4 7">dTDP-glucose 4,6-dehydratase</fullName>
        <ecNumber evidence="4 7">4.2.1.46</ecNumber>
    </recommendedName>
</protein>
<dbReference type="AlphaFoldDB" id="A0A0J1B8X9"/>
<evidence type="ECO:0000256" key="8">
    <source>
        <dbReference type="SAM" id="MobiDB-lite"/>
    </source>
</evidence>
<dbReference type="NCBIfam" id="TIGR01181">
    <property type="entry name" value="dTDP_gluc_dehyt"/>
    <property type="match status" value="1"/>
</dbReference>
<dbReference type="OrthoDB" id="258549at2"/>
<evidence type="ECO:0000256" key="3">
    <source>
        <dbReference type="ARBA" id="ARBA00008178"/>
    </source>
</evidence>
<dbReference type="InterPro" id="IPR036291">
    <property type="entry name" value="NAD(P)-bd_dom_sf"/>
</dbReference>
<dbReference type="GO" id="GO:0009225">
    <property type="term" value="P:nucleotide-sugar metabolic process"/>
    <property type="evidence" value="ECO:0007669"/>
    <property type="project" value="InterPro"/>
</dbReference>
<dbReference type="Gene3D" id="3.40.50.720">
    <property type="entry name" value="NAD(P)-binding Rossmann-like Domain"/>
    <property type="match status" value="1"/>
</dbReference>
<evidence type="ECO:0000256" key="2">
    <source>
        <dbReference type="ARBA" id="ARBA00001911"/>
    </source>
</evidence>
<evidence type="ECO:0000259" key="9">
    <source>
        <dbReference type="Pfam" id="PF16363"/>
    </source>
</evidence>
<keyword evidence="5" id="KW-0520">NAD</keyword>
<dbReference type="InterPro" id="IPR016040">
    <property type="entry name" value="NAD(P)-bd_dom"/>
</dbReference>
<evidence type="ECO:0000313" key="10">
    <source>
        <dbReference type="EMBL" id="KLU02911.1"/>
    </source>
</evidence>
<organism evidence="10 11">
    <name type="scientific">Rhodopirellula islandica</name>
    <dbReference type="NCBI Taxonomy" id="595434"/>
    <lineage>
        <taxon>Bacteria</taxon>
        <taxon>Pseudomonadati</taxon>
        <taxon>Planctomycetota</taxon>
        <taxon>Planctomycetia</taxon>
        <taxon>Pirellulales</taxon>
        <taxon>Pirellulaceae</taxon>
        <taxon>Rhodopirellula</taxon>
    </lineage>
</organism>
<feature type="domain" description="NAD(P)-binding" evidence="9">
    <location>
        <begin position="10"/>
        <end position="353"/>
    </location>
</feature>
<evidence type="ECO:0000256" key="1">
    <source>
        <dbReference type="ARBA" id="ARBA00001539"/>
    </source>
</evidence>
<evidence type="ECO:0000256" key="5">
    <source>
        <dbReference type="ARBA" id="ARBA00023027"/>
    </source>
</evidence>
<dbReference type="InterPro" id="IPR005888">
    <property type="entry name" value="dTDP_Gluc_deHydtase"/>
</dbReference>
<dbReference type="EC" id="4.2.1.46" evidence="4 7"/>
<dbReference type="CDD" id="cd05246">
    <property type="entry name" value="dTDP_GD_SDR_e"/>
    <property type="match status" value="1"/>
</dbReference>
<dbReference type="PANTHER" id="PTHR43000">
    <property type="entry name" value="DTDP-D-GLUCOSE 4,6-DEHYDRATASE-RELATED"/>
    <property type="match status" value="1"/>
</dbReference>
<feature type="region of interest" description="Disordered" evidence="8">
    <location>
        <begin position="281"/>
        <end position="308"/>
    </location>
</feature>
<keyword evidence="11" id="KW-1185">Reference proteome</keyword>
<dbReference type="Gene3D" id="3.90.25.10">
    <property type="entry name" value="UDP-galactose 4-epimerase, domain 1"/>
    <property type="match status" value="1"/>
</dbReference>
<dbReference type="PATRIC" id="fig|595434.4.peg.4941"/>
<evidence type="ECO:0000256" key="6">
    <source>
        <dbReference type="ARBA" id="ARBA00023239"/>
    </source>
</evidence>
<dbReference type="Proteomes" id="UP000036367">
    <property type="component" value="Unassembled WGS sequence"/>
</dbReference>
<comment type="cofactor">
    <cofactor evidence="2 7">
        <name>NAD(+)</name>
        <dbReference type="ChEBI" id="CHEBI:57540"/>
    </cofactor>
</comment>
<proteinExistence type="inferred from homology"/>
<evidence type="ECO:0000313" key="11">
    <source>
        <dbReference type="Proteomes" id="UP000036367"/>
    </source>
</evidence>
<dbReference type="EMBL" id="LECT01000043">
    <property type="protein sequence ID" value="KLU02911.1"/>
    <property type="molecule type" value="Genomic_DNA"/>
</dbReference>
<dbReference type="Pfam" id="PF16363">
    <property type="entry name" value="GDP_Man_Dehyd"/>
    <property type="match status" value="1"/>
</dbReference>
<evidence type="ECO:0000256" key="7">
    <source>
        <dbReference type="RuleBase" id="RU004473"/>
    </source>
</evidence>
<feature type="compositionally biased region" description="Polar residues" evidence="8">
    <location>
        <begin position="297"/>
        <end position="308"/>
    </location>
</feature>
<accession>A0A0J1B8X9</accession>
<name>A0A0J1B8X9_RHOIS</name>
<dbReference type="SUPFAM" id="SSF51735">
    <property type="entry name" value="NAD(P)-binding Rossmann-fold domains"/>
    <property type="match status" value="1"/>
</dbReference>
<reference evidence="10" key="1">
    <citation type="submission" date="2015-05" db="EMBL/GenBank/DDBJ databases">
        <title>Permanent draft genome of Rhodopirellula islandicus K833.</title>
        <authorList>
            <person name="Kizina J."/>
            <person name="Richter M."/>
            <person name="Glockner F.O."/>
            <person name="Harder J."/>
        </authorList>
    </citation>
    <scope>NUCLEOTIDE SEQUENCE [LARGE SCALE GENOMIC DNA]</scope>
    <source>
        <strain evidence="10">K833</strain>
    </source>
</reference>
<comment type="catalytic activity">
    <reaction evidence="1 7">
        <text>dTDP-alpha-D-glucose = dTDP-4-dehydro-6-deoxy-alpha-D-glucose + H2O</text>
        <dbReference type="Rhea" id="RHEA:17221"/>
        <dbReference type="ChEBI" id="CHEBI:15377"/>
        <dbReference type="ChEBI" id="CHEBI:57477"/>
        <dbReference type="ChEBI" id="CHEBI:57649"/>
        <dbReference type="EC" id="4.2.1.46"/>
    </reaction>
</comment>
<comment type="similarity">
    <text evidence="3 7">Belongs to the NAD(P)-dependent epimerase/dehydratase family. dTDP-glucose dehydratase subfamily.</text>
</comment>